<keyword evidence="2" id="KW-0472">Membrane</keyword>
<feature type="domain" description="Threonine/serine exporter-like N-terminal" evidence="3">
    <location>
        <begin position="5"/>
        <end position="94"/>
    </location>
</feature>
<keyword evidence="5" id="KW-1185">Reference proteome</keyword>
<dbReference type="GO" id="GO:0022857">
    <property type="term" value="F:transmembrane transporter activity"/>
    <property type="evidence" value="ECO:0007669"/>
    <property type="project" value="InterPro"/>
</dbReference>
<dbReference type="PANTHER" id="PTHR31082:SF4">
    <property type="entry name" value="PHEROMONE-REGULATED MEMBRANE PROTEIN 10"/>
    <property type="match status" value="1"/>
</dbReference>
<evidence type="ECO:0000256" key="1">
    <source>
        <dbReference type="ARBA" id="ARBA00034125"/>
    </source>
</evidence>
<gene>
    <name evidence="4" type="ORF">BN1708_020255</name>
</gene>
<dbReference type="Proteomes" id="UP000044602">
    <property type="component" value="Unassembled WGS sequence"/>
</dbReference>
<dbReference type="STRING" id="100787.A0A0G4MSQ6"/>
<comment type="similarity">
    <text evidence="1">Belongs to the ThrE exporter (TC 2.A.79) family.</text>
</comment>
<dbReference type="InterPro" id="IPR051361">
    <property type="entry name" value="ThrE/Ser_Exporter"/>
</dbReference>
<dbReference type="InterPro" id="IPR010619">
    <property type="entry name" value="ThrE-like_N"/>
</dbReference>
<feature type="non-terminal residue" evidence="4">
    <location>
        <position position="98"/>
    </location>
</feature>
<reference evidence="4 5" key="1">
    <citation type="submission" date="2015-05" db="EMBL/GenBank/DDBJ databases">
        <authorList>
            <person name="Wang D.B."/>
            <person name="Wang M."/>
        </authorList>
    </citation>
    <scope>NUCLEOTIDE SEQUENCE [LARGE SCALE GENOMIC DNA]</scope>
    <source>
        <strain evidence="4">VL1</strain>
    </source>
</reference>
<dbReference type="Pfam" id="PF06738">
    <property type="entry name" value="ThrE"/>
    <property type="match status" value="1"/>
</dbReference>
<dbReference type="EMBL" id="CVQH01024671">
    <property type="protein sequence ID" value="CRK37259.1"/>
    <property type="molecule type" value="Genomic_DNA"/>
</dbReference>
<sequence>KIVRTSQGVDLGKLRDVHELYKEVVHDRMGVDEATVKLDNIMSRNLKFNNWVRVPVYGLASACVAPFAFQGRFIDMPIAFLLGCILGWLQLIVAPNNE</sequence>
<evidence type="ECO:0000313" key="4">
    <source>
        <dbReference type="EMBL" id="CRK37259.1"/>
    </source>
</evidence>
<keyword evidence="2" id="KW-1133">Transmembrane helix</keyword>
<feature type="non-terminal residue" evidence="4">
    <location>
        <position position="1"/>
    </location>
</feature>
<keyword evidence="2" id="KW-0812">Transmembrane</keyword>
<accession>A0A0G4MSQ6</accession>
<evidence type="ECO:0000313" key="5">
    <source>
        <dbReference type="Proteomes" id="UP000044602"/>
    </source>
</evidence>
<name>A0A0G4MSQ6_VERLO</name>
<dbReference type="PANTHER" id="PTHR31082">
    <property type="entry name" value="PHEROMONE-REGULATED MEMBRANE PROTEIN 10"/>
    <property type="match status" value="1"/>
</dbReference>
<evidence type="ECO:0000259" key="3">
    <source>
        <dbReference type="Pfam" id="PF06738"/>
    </source>
</evidence>
<feature type="transmembrane region" description="Helical" evidence="2">
    <location>
        <begin position="51"/>
        <end position="70"/>
    </location>
</feature>
<organism evidence="4 5">
    <name type="scientific">Verticillium longisporum</name>
    <name type="common">Verticillium dahliae var. longisporum</name>
    <dbReference type="NCBI Taxonomy" id="100787"/>
    <lineage>
        <taxon>Eukaryota</taxon>
        <taxon>Fungi</taxon>
        <taxon>Dikarya</taxon>
        <taxon>Ascomycota</taxon>
        <taxon>Pezizomycotina</taxon>
        <taxon>Sordariomycetes</taxon>
        <taxon>Hypocreomycetidae</taxon>
        <taxon>Glomerellales</taxon>
        <taxon>Plectosphaerellaceae</taxon>
        <taxon>Verticillium</taxon>
    </lineage>
</organism>
<feature type="transmembrane region" description="Helical" evidence="2">
    <location>
        <begin position="76"/>
        <end position="94"/>
    </location>
</feature>
<proteinExistence type="inferred from homology"/>
<evidence type="ECO:0000256" key="2">
    <source>
        <dbReference type="SAM" id="Phobius"/>
    </source>
</evidence>
<dbReference type="AlphaFoldDB" id="A0A0G4MSQ6"/>
<protein>
    <recommendedName>
        <fullName evidence="3">Threonine/serine exporter-like N-terminal domain-containing protein</fullName>
    </recommendedName>
</protein>